<reference evidence="2" key="1">
    <citation type="submission" date="2009-07" db="EMBL/GenBank/DDBJ databases">
        <title>Complete sequence of Geobacter sp. M21.</title>
        <authorList>
            <consortium name="US DOE Joint Genome Institute"/>
            <person name="Lucas S."/>
            <person name="Copeland A."/>
            <person name="Lapidus A."/>
            <person name="Glavina del Rio T."/>
            <person name="Dalin E."/>
            <person name="Tice H."/>
            <person name="Bruce D."/>
            <person name="Goodwin L."/>
            <person name="Pitluck S."/>
            <person name="Saunders E."/>
            <person name="Brettin T."/>
            <person name="Detter J.C."/>
            <person name="Han C."/>
            <person name="Larimer F."/>
            <person name="Land M."/>
            <person name="Hauser L."/>
            <person name="Kyrpides N."/>
            <person name="Ovchinnikova G."/>
            <person name="Lovley D."/>
        </authorList>
    </citation>
    <scope>NUCLEOTIDE SEQUENCE [LARGE SCALE GENOMIC DNA]</scope>
    <source>
        <strain evidence="2">M21</strain>
    </source>
</reference>
<accession>C6E5T3</accession>
<name>C6E5T3_GEOSM</name>
<dbReference type="KEGG" id="gem:GM21_1637"/>
<evidence type="ECO:0000313" key="2">
    <source>
        <dbReference type="EMBL" id="ACT17692.1"/>
    </source>
</evidence>
<dbReference type="HOGENOM" id="CLU_2081447_0_0_7"/>
<keyword evidence="1" id="KW-0732">Signal</keyword>
<gene>
    <name evidence="2" type="ordered locus">GM21_1637</name>
</gene>
<dbReference type="STRING" id="443144.GM21_1637"/>
<dbReference type="EMBL" id="CP001661">
    <property type="protein sequence ID" value="ACT17692.1"/>
    <property type="molecule type" value="Genomic_DNA"/>
</dbReference>
<dbReference type="AlphaFoldDB" id="C6E5T3"/>
<sequence length="117" mass="11959">MKKIIALSAVAVLLTSSLASAAALTGGVSDESKSIYGGTTTDATTASATLIGKLSKNVKLGANYDTGGYALETRHSSGNTRYGTAFDATAIYKQEGATAVEKPSTTSYSSFSTWTAM</sequence>
<proteinExistence type="predicted"/>
<feature type="signal peptide" evidence="1">
    <location>
        <begin position="1"/>
        <end position="21"/>
    </location>
</feature>
<dbReference type="OrthoDB" id="9903641at2"/>
<evidence type="ECO:0008006" key="3">
    <source>
        <dbReference type="Google" id="ProtNLM"/>
    </source>
</evidence>
<protein>
    <recommendedName>
        <fullName evidence="3">Porin domain-containing protein</fullName>
    </recommendedName>
</protein>
<evidence type="ECO:0000256" key="1">
    <source>
        <dbReference type="SAM" id="SignalP"/>
    </source>
</evidence>
<organism evidence="2">
    <name type="scientific">Geobacter sp. (strain M21)</name>
    <dbReference type="NCBI Taxonomy" id="443144"/>
    <lineage>
        <taxon>Bacteria</taxon>
        <taxon>Pseudomonadati</taxon>
        <taxon>Thermodesulfobacteriota</taxon>
        <taxon>Desulfuromonadia</taxon>
        <taxon>Geobacterales</taxon>
        <taxon>Geobacteraceae</taxon>
        <taxon>Geobacter</taxon>
    </lineage>
</organism>
<feature type="chain" id="PRO_5002963523" description="Porin domain-containing protein" evidence="1">
    <location>
        <begin position="22"/>
        <end position="117"/>
    </location>
</feature>